<evidence type="ECO:0000256" key="1">
    <source>
        <dbReference type="ARBA" id="ARBA00023002"/>
    </source>
</evidence>
<sequence>MVLLHMVNILADGNTVAMKSSEVASHTTEAIDLRKVLQQAPPGGVDDGTGIVVEDDADVALSAPSRTGEVAELWPNLSGAELRPHFVRYQKPIHGRAAKSDLRVLRELFKGGECSRLRPLRAPVLPIRSFANLSEPIAFINSGEKPLAAYIFIRSETNFNSFSRETSSAGVTVNDDAHHS</sequence>
<dbReference type="InterPro" id="IPR016163">
    <property type="entry name" value="Ald_DH_C"/>
</dbReference>
<dbReference type="Proteomes" id="UP001175271">
    <property type="component" value="Unassembled WGS sequence"/>
</dbReference>
<dbReference type="Gene3D" id="3.40.309.10">
    <property type="entry name" value="Aldehyde Dehydrogenase, Chain A, domain 2"/>
    <property type="match status" value="1"/>
</dbReference>
<dbReference type="GO" id="GO:0005737">
    <property type="term" value="C:cytoplasm"/>
    <property type="evidence" value="ECO:0007669"/>
    <property type="project" value="TreeGrafter"/>
</dbReference>
<dbReference type="SUPFAM" id="SSF53720">
    <property type="entry name" value="ALDH-like"/>
    <property type="match status" value="1"/>
</dbReference>
<proteinExistence type="predicted"/>
<reference evidence="2" key="1">
    <citation type="submission" date="2023-06" db="EMBL/GenBank/DDBJ databases">
        <title>Genomic analysis of the entomopathogenic nematode Steinernema hermaphroditum.</title>
        <authorList>
            <person name="Schwarz E.M."/>
            <person name="Heppert J.K."/>
            <person name="Baniya A."/>
            <person name="Schwartz H.T."/>
            <person name="Tan C.-H."/>
            <person name="Antoshechkin I."/>
            <person name="Sternberg P.W."/>
            <person name="Goodrich-Blair H."/>
            <person name="Dillman A.R."/>
        </authorList>
    </citation>
    <scope>NUCLEOTIDE SEQUENCE</scope>
    <source>
        <strain evidence="2">PS9179</strain>
        <tissue evidence="2">Whole animal</tissue>
    </source>
</reference>
<keyword evidence="1" id="KW-0560">Oxidoreductase</keyword>
<organism evidence="2 3">
    <name type="scientific">Steinernema hermaphroditum</name>
    <dbReference type="NCBI Taxonomy" id="289476"/>
    <lineage>
        <taxon>Eukaryota</taxon>
        <taxon>Metazoa</taxon>
        <taxon>Ecdysozoa</taxon>
        <taxon>Nematoda</taxon>
        <taxon>Chromadorea</taxon>
        <taxon>Rhabditida</taxon>
        <taxon>Tylenchina</taxon>
        <taxon>Panagrolaimomorpha</taxon>
        <taxon>Strongyloidoidea</taxon>
        <taxon>Steinernematidae</taxon>
        <taxon>Steinernema</taxon>
    </lineage>
</organism>
<dbReference type="PANTHER" id="PTHR43570">
    <property type="entry name" value="ALDEHYDE DEHYDROGENASE"/>
    <property type="match status" value="1"/>
</dbReference>
<evidence type="ECO:0000313" key="2">
    <source>
        <dbReference type="EMBL" id="KAK0398758.1"/>
    </source>
</evidence>
<name>A0AA39H5N7_9BILA</name>
<keyword evidence="3" id="KW-1185">Reference proteome</keyword>
<dbReference type="GO" id="GO:0006081">
    <property type="term" value="P:aldehyde metabolic process"/>
    <property type="evidence" value="ECO:0007669"/>
    <property type="project" value="InterPro"/>
</dbReference>
<comment type="caution">
    <text evidence="2">The sequence shown here is derived from an EMBL/GenBank/DDBJ whole genome shotgun (WGS) entry which is preliminary data.</text>
</comment>
<protein>
    <submittedName>
        <fullName evidence="2">Uncharacterized protein</fullName>
    </submittedName>
</protein>
<dbReference type="InterPro" id="IPR012394">
    <property type="entry name" value="Aldehyde_DH_NAD(P)"/>
</dbReference>
<dbReference type="PANTHER" id="PTHR43570:SF16">
    <property type="entry name" value="ALDEHYDE DEHYDROGENASE TYPE III, ISOFORM Q"/>
    <property type="match status" value="1"/>
</dbReference>
<dbReference type="AlphaFoldDB" id="A0AA39H5N7"/>
<accession>A0AA39H5N7</accession>
<evidence type="ECO:0000313" key="3">
    <source>
        <dbReference type="Proteomes" id="UP001175271"/>
    </source>
</evidence>
<dbReference type="InterPro" id="IPR016161">
    <property type="entry name" value="Ald_DH/histidinol_DH"/>
</dbReference>
<gene>
    <name evidence="2" type="ORF">QR680_002737</name>
</gene>
<dbReference type="EMBL" id="JAUCMV010000005">
    <property type="protein sequence ID" value="KAK0398758.1"/>
    <property type="molecule type" value="Genomic_DNA"/>
</dbReference>
<dbReference type="GO" id="GO:0004029">
    <property type="term" value="F:aldehyde dehydrogenase (NAD+) activity"/>
    <property type="evidence" value="ECO:0007669"/>
    <property type="project" value="TreeGrafter"/>
</dbReference>